<comment type="caution">
    <text evidence="1">The sequence shown here is derived from an EMBL/GenBank/DDBJ whole genome shotgun (WGS) entry which is preliminary data.</text>
</comment>
<dbReference type="SUPFAM" id="SSF82649">
    <property type="entry name" value="SufE/NifU"/>
    <property type="match status" value="1"/>
</dbReference>
<accession>A0A0P7ZHY4</accession>
<evidence type="ECO:0000313" key="1">
    <source>
        <dbReference type="EMBL" id="KPQ43371.1"/>
    </source>
</evidence>
<gene>
    <name evidence="1" type="ORF">MPEBLZ_02064</name>
</gene>
<proteinExistence type="predicted"/>
<dbReference type="Gene3D" id="3.30.390.50">
    <property type="entry name" value="CO dehydrogenase flavoprotein, C-terminal domain"/>
    <property type="match status" value="1"/>
</dbReference>
<dbReference type="AlphaFoldDB" id="A0A0P7ZHY4"/>
<organism evidence="1 2">
    <name type="scientific">Candidatus Methanoperedens nitratireducens</name>
    <dbReference type="NCBI Taxonomy" id="1392998"/>
    <lineage>
        <taxon>Archaea</taxon>
        <taxon>Methanobacteriati</taxon>
        <taxon>Methanobacteriota</taxon>
        <taxon>Stenosarchaea group</taxon>
        <taxon>Methanomicrobia</taxon>
        <taxon>Methanosarcinales</taxon>
        <taxon>ANME-2 cluster</taxon>
        <taxon>Candidatus Methanoperedentaceae</taxon>
        <taxon>Candidatus Methanoperedens</taxon>
    </lineage>
</organism>
<dbReference type="Proteomes" id="UP000050360">
    <property type="component" value="Unassembled WGS sequence"/>
</dbReference>
<dbReference type="EMBL" id="LKCM01000153">
    <property type="protein sequence ID" value="KPQ43371.1"/>
    <property type="molecule type" value="Genomic_DNA"/>
</dbReference>
<protein>
    <recommendedName>
        <fullName evidence="3">Lipoate--protein ligase</fullName>
    </recommendedName>
</protein>
<reference evidence="1 2" key="1">
    <citation type="submission" date="2015-09" db="EMBL/GenBank/DDBJ databases">
        <title>A metagenomics-based metabolic model of nitrate-dependent anaerobic oxidation of methane by Methanoperedens-like archaea.</title>
        <authorList>
            <person name="Arshad A."/>
            <person name="Speth D.R."/>
            <person name="De Graaf R.M."/>
            <person name="Op Den Camp H.J."/>
            <person name="Jetten M.S."/>
            <person name="Welte C.U."/>
        </authorList>
    </citation>
    <scope>NUCLEOTIDE SEQUENCE [LARGE SCALE GENOMIC DNA]</scope>
</reference>
<evidence type="ECO:0000313" key="2">
    <source>
        <dbReference type="Proteomes" id="UP000050360"/>
    </source>
</evidence>
<evidence type="ECO:0008006" key="3">
    <source>
        <dbReference type="Google" id="ProtNLM"/>
    </source>
</evidence>
<name>A0A0P7ZHY4_9EURY</name>
<sequence length="97" mass="10950">MIAHSSQKVKVKEGKIVKVEVEVEVDDIIKKLRITGDFFLHPEEVLDDIEKSIVGLKKDVSFDTIVLRIQNIVKDHNTQMIGISPESIAEVLKEALK</sequence>